<evidence type="ECO:0000313" key="2">
    <source>
        <dbReference type="Proteomes" id="UP000298277"/>
    </source>
</evidence>
<protein>
    <submittedName>
        <fullName evidence="1">Uncharacterized protein</fullName>
    </submittedName>
</protein>
<name>A0A5F1YE00_9LEPT</name>
<gene>
    <name evidence="1" type="ORF">EHQ17_06480</name>
</gene>
<dbReference type="RefSeq" id="WP_135592589.1">
    <property type="nucleotide sequence ID" value="NZ_RQEZ01000107.1"/>
</dbReference>
<keyword evidence="2" id="KW-1185">Reference proteome</keyword>
<dbReference type="AlphaFoldDB" id="A0A5F1YE00"/>
<proteinExistence type="predicted"/>
<evidence type="ECO:0000313" key="1">
    <source>
        <dbReference type="EMBL" id="TGK35566.1"/>
    </source>
</evidence>
<comment type="caution">
    <text evidence="1">The sequence shown here is derived from an EMBL/GenBank/DDBJ whole genome shotgun (WGS) entry which is preliminary data.</text>
</comment>
<reference evidence="1" key="1">
    <citation type="journal article" date="2019" name="PLoS Negl. Trop. Dis.">
        <title>Revisiting the worldwide diversity of Leptospira species in the environment.</title>
        <authorList>
            <person name="Vincent A.T."/>
            <person name="Schiettekatte O."/>
            <person name="Bourhy P."/>
            <person name="Veyrier F.J."/>
            <person name="Picardeau M."/>
        </authorList>
    </citation>
    <scope>NUCLEOTIDE SEQUENCE [LARGE SCALE GENOMIC DNA]</scope>
    <source>
        <strain evidence="1">201800299</strain>
    </source>
</reference>
<accession>A0A5F1YE00</accession>
<sequence>MKSYLFVFFLLVSIQQQFGQGYKQFVPQDCPEYESHKGVKKEIVTLIRSGSPEKKLGIVCYLEHNFIDYDHPDRLDYSFELSFDVDARISSAAFRYFTHHYKTLKEKYGYINECYPTNTIKHDQRRIVIAARNRILQLLKNPESEIQIIDALNLLSYEKPITLADADYYSDNCRIEENRTKLFFRSLEPHLLFLLDSKNKTIVNLAKSILDRYDRLTETTKQKLRAFPNPTIDDISDLQRRVRSSEGNSEFCNDLSEGLQIKILRSKEQWAIQCFYRSLNHPRNQTRQGLKNEIDRCLETEKELLGSDRQKCLDILSKIAPAERKTAFLLIENMSRCYTEKGDILSEECSFTSGFGIDRLDPDAVQKELSKACKSNIPNIQKAANDLAKWNHVFPDCTFAKE</sequence>
<dbReference type="Proteomes" id="UP000298277">
    <property type="component" value="Unassembled WGS sequence"/>
</dbReference>
<dbReference type="EMBL" id="RQFA01000028">
    <property type="protein sequence ID" value="TGK35566.1"/>
    <property type="molecule type" value="Genomic_DNA"/>
</dbReference>
<organism evidence="1 2">
    <name type="scientific">Leptospira gomenensis</name>
    <dbReference type="NCBI Taxonomy" id="2484974"/>
    <lineage>
        <taxon>Bacteria</taxon>
        <taxon>Pseudomonadati</taxon>
        <taxon>Spirochaetota</taxon>
        <taxon>Spirochaetia</taxon>
        <taxon>Leptospirales</taxon>
        <taxon>Leptospiraceae</taxon>
        <taxon>Leptospira</taxon>
    </lineage>
</organism>